<accession>A0A1Y5PCL7</accession>
<name>A0A1Y5PCL7_9MYCO</name>
<sequence length="592" mass="60170">MRIAASAAPATTWLSVAQDIGQASDWLFREAGSTAGSVVQFFSADAKKVFGNPVYRALGGANDFESALIDYQNAQDAADRAITALNAAQVGVGALMDTALHFVPENKLTLWAELRLKAAVEAPIYLMEYGAKAGVGIATLLAKLLAPESLTVAVTSTAPGLPDNKTGAVKGNAVFSNPAGGTLTYTFTDPIYGALTVTPLSTSGFTGSVQFTYTPDLADQLLAEQKQHDLTDSFTITATNMANGQTATAAFTNVPIDPGHPQPATQVATETTPAPDGSVDVTIHTTDFPGGQVTYPGNDPMTLPTQGTITDFNSTTGTFTYTPNTNATGIPQAGSATDIAATETMNASGDTIGKAVFTTGITDSYTLTASNNVNTTSIVVPITTTINSATGFTYAVTTDATNGHATIDSTTGAFTYTPGIDATAATDSFTVTATDPNTGKTATEVVNIADPLVGTWSLQSTSGNLANVPSTAVITRTGSTYTEVLSGFSPGIAGGITALEATLTRSAPGNYAGSATPSTVQAVEQATLGLPYVTAASWSLGFTATLPDSATLAEVLTESASITFVFPGGGGPSTQSATGSGTVNFTKVSSAT</sequence>
<reference evidence="1" key="1">
    <citation type="submission" date="2016-03" db="EMBL/GenBank/DDBJ databases">
        <authorList>
            <person name="Ploux O."/>
        </authorList>
    </citation>
    <scope>NUCLEOTIDE SEQUENCE</scope>
    <source>
        <strain evidence="1">UC10</strain>
    </source>
</reference>
<gene>
    <name evidence="1" type="ORF">MHPYR_310081</name>
</gene>
<dbReference type="EMBL" id="FLQS01000025">
    <property type="protein sequence ID" value="SBS76417.1"/>
    <property type="molecule type" value="Genomic_DNA"/>
</dbReference>
<dbReference type="AlphaFoldDB" id="A0A1Y5PCL7"/>
<protein>
    <submittedName>
        <fullName evidence="1">Uncharacterized protein</fullName>
    </submittedName>
</protein>
<proteinExistence type="predicted"/>
<evidence type="ECO:0000313" key="1">
    <source>
        <dbReference type="EMBL" id="SBS76417.1"/>
    </source>
</evidence>
<organism evidence="1">
    <name type="scientific">uncultured Mycobacterium sp</name>
    <dbReference type="NCBI Taxonomy" id="171292"/>
    <lineage>
        <taxon>Bacteria</taxon>
        <taxon>Bacillati</taxon>
        <taxon>Actinomycetota</taxon>
        <taxon>Actinomycetes</taxon>
        <taxon>Mycobacteriales</taxon>
        <taxon>Mycobacteriaceae</taxon>
        <taxon>Mycobacterium</taxon>
        <taxon>environmental samples</taxon>
    </lineage>
</organism>